<dbReference type="GO" id="GO:0016987">
    <property type="term" value="F:sigma factor activity"/>
    <property type="evidence" value="ECO:0007669"/>
    <property type="project" value="UniProtKB-KW"/>
</dbReference>
<name>A0A6S6U4W7_9GAMM</name>
<dbReference type="NCBIfam" id="TIGR02937">
    <property type="entry name" value="sigma70-ECF"/>
    <property type="match status" value="1"/>
</dbReference>
<dbReference type="InterPro" id="IPR007627">
    <property type="entry name" value="RNA_pol_sigma70_r2"/>
</dbReference>
<dbReference type="InterPro" id="IPR014284">
    <property type="entry name" value="RNA_pol_sigma-70_dom"/>
</dbReference>
<evidence type="ECO:0000256" key="2">
    <source>
        <dbReference type="ARBA" id="ARBA00023015"/>
    </source>
</evidence>
<dbReference type="Pfam" id="PF04542">
    <property type="entry name" value="Sigma70_r2"/>
    <property type="match status" value="1"/>
</dbReference>
<keyword evidence="4" id="KW-0804">Transcription</keyword>
<evidence type="ECO:0000256" key="5">
    <source>
        <dbReference type="SAM" id="MobiDB-lite"/>
    </source>
</evidence>
<accession>A0A6S6U4W7</accession>
<dbReference type="Gene3D" id="1.10.1740.10">
    <property type="match status" value="1"/>
</dbReference>
<dbReference type="SUPFAM" id="SSF88946">
    <property type="entry name" value="Sigma2 domain of RNA polymerase sigma factors"/>
    <property type="match status" value="1"/>
</dbReference>
<proteinExistence type="inferred from homology"/>
<dbReference type="PANTHER" id="PTHR43133">
    <property type="entry name" value="RNA POLYMERASE ECF-TYPE SIGMA FACTO"/>
    <property type="match status" value="1"/>
</dbReference>
<dbReference type="InterPro" id="IPR036388">
    <property type="entry name" value="WH-like_DNA-bd_sf"/>
</dbReference>
<dbReference type="GO" id="GO:0006352">
    <property type="term" value="P:DNA-templated transcription initiation"/>
    <property type="evidence" value="ECO:0007669"/>
    <property type="project" value="InterPro"/>
</dbReference>
<dbReference type="InterPro" id="IPR013324">
    <property type="entry name" value="RNA_pol_sigma_r3/r4-like"/>
</dbReference>
<evidence type="ECO:0000313" key="7">
    <source>
        <dbReference type="EMBL" id="CAA6823228.1"/>
    </source>
</evidence>
<evidence type="ECO:0000256" key="1">
    <source>
        <dbReference type="ARBA" id="ARBA00010641"/>
    </source>
</evidence>
<protein>
    <submittedName>
        <fullName evidence="7">RNA polymerase sigma factor</fullName>
    </submittedName>
</protein>
<dbReference type="EMBL" id="CACVAT010000374">
    <property type="protein sequence ID" value="CAA6823228.1"/>
    <property type="molecule type" value="Genomic_DNA"/>
</dbReference>
<sequence length="186" mass="22110">MLDDTALIARCRTELPYVMEAFGELVKRHERYVFNVCRRYLGSENDAEDNTQEVFLRVFHALPNFEGRSQFRTWLFRITMNQCHEFAEKQKRHLQYSYDGSDEAYQSQSDNDQPETLLSAEEERDCVQRSLSRMRTQDMEILSLRFMGELSLEDISTTLSSKLSATKMRFYRAMEQFKAIYEKLCM</sequence>
<evidence type="ECO:0000256" key="4">
    <source>
        <dbReference type="ARBA" id="ARBA00023163"/>
    </source>
</evidence>
<dbReference type="InterPro" id="IPR013325">
    <property type="entry name" value="RNA_pol_sigma_r2"/>
</dbReference>
<keyword evidence="2" id="KW-0805">Transcription regulation</keyword>
<evidence type="ECO:0000259" key="6">
    <source>
        <dbReference type="Pfam" id="PF04542"/>
    </source>
</evidence>
<comment type="similarity">
    <text evidence="1">Belongs to the sigma-70 factor family. ECF subfamily.</text>
</comment>
<feature type="domain" description="RNA polymerase sigma-70 region 2" evidence="6">
    <location>
        <begin position="25"/>
        <end position="92"/>
    </location>
</feature>
<dbReference type="SUPFAM" id="SSF88659">
    <property type="entry name" value="Sigma3 and sigma4 domains of RNA polymerase sigma factors"/>
    <property type="match status" value="1"/>
</dbReference>
<reference evidence="7" key="1">
    <citation type="submission" date="2020-01" db="EMBL/GenBank/DDBJ databases">
        <authorList>
            <person name="Meier V. D."/>
            <person name="Meier V D."/>
        </authorList>
    </citation>
    <scope>NUCLEOTIDE SEQUENCE</scope>
    <source>
        <strain evidence="7">HLG_WM_MAG_09</strain>
    </source>
</reference>
<dbReference type="InterPro" id="IPR039425">
    <property type="entry name" value="RNA_pol_sigma-70-like"/>
</dbReference>
<feature type="region of interest" description="Disordered" evidence="5">
    <location>
        <begin position="102"/>
        <end position="122"/>
    </location>
</feature>
<keyword evidence="3" id="KW-0731">Sigma factor</keyword>
<dbReference type="PANTHER" id="PTHR43133:SF53">
    <property type="entry name" value="ECF RNA POLYMERASE SIGMA-E FACTOR"/>
    <property type="match status" value="1"/>
</dbReference>
<dbReference type="AlphaFoldDB" id="A0A6S6U4W7"/>
<organism evidence="7">
    <name type="scientific">uncultured Thiotrichaceae bacterium</name>
    <dbReference type="NCBI Taxonomy" id="298394"/>
    <lineage>
        <taxon>Bacteria</taxon>
        <taxon>Pseudomonadati</taxon>
        <taxon>Pseudomonadota</taxon>
        <taxon>Gammaproteobacteria</taxon>
        <taxon>Thiotrichales</taxon>
        <taxon>Thiotrichaceae</taxon>
        <taxon>environmental samples</taxon>
    </lineage>
</organism>
<feature type="compositionally biased region" description="Polar residues" evidence="5">
    <location>
        <begin position="104"/>
        <end position="116"/>
    </location>
</feature>
<evidence type="ECO:0000256" key="3">
    <source>
        <dbReference type="ARBA" id="ARBA00023082"/>
    </source>
</evidence>
<dbReference type="Gene3D" id="1.10.10.10">
    <property type="entry name" value="Winged helix-like DNA-binding domain superfamily/Winged helix DNA-binding domain"/>
    <property type="match status" value="1"/>
</dbReference>
<gene>
    <name evidence="7" type="ORF">HELGO_WM41623</name>
</gene>